<keyword evidence="5" id="KW-1185">Reference proteome</keyword>
<proteinExistence type="predicted"/>
<accession>A0ABM8C5U7</accession>
<dbReference type="Gene3D" id="3.40.50.1820">
    <property type="entry name" value="alpha/beta hydrolase"/>
    <property type="match status" value="1"/>
</dbReference>
<feature type="region of interest" description="Disordered" evidence="3">
    <location>
        <begin position="43"/>
        <end position="91"/>
    </location>
</feature>
<feature type="region of interest" description="Disordered" evidence="3">
    <location>
        <begin position="295"/>
        <end position="314"/>
    </location>
</feature>
<protein>
    <submittedName>
        <fullName evidence="4">Esterase</fullName>
    </submittedName>
</protein>
<feature type="compositionally biased region" description="Basic residues" evidence="3">
    <location>
        <begin position="68"/>
        <end position="80"/>
    </location>
</feature>
<dbReference type="RefSeq" id="WP_281914006.1">
    <property type="nucleotide sequence ID" value="NZ_AP026966.1"/>
</dbReference>
<dbReference type="InterPro" id="IPR029058">
    <property type="entry name" value="AB_hydrolase_fold"/>
</dbReference>
<dbReference type="InterPro" id="IPR010126">
    <property type="entry name" value="Esterase_phb"/>
</dbReference>
<sequence>MKPIDEFVRQMMASAERVRAGDPGAATDVIQRALQQAGLMNAAPGAEAPDAPTVIDINPPPGAAQARPRPKARSGWKRQPHAPADLGPGRFIDGSFACPEGRRRYKLYVPARAAEKPRPLVVMLHGCTQNAGDFAAGTAMNTLAEEHGCLVLYPEQDRAANHNGCWNWFEPGQQRRGRGEPAILAAMTREIVAEHGGDPRRIYAAGLSAGGAMAAILGAEYPELFAAVGIHSGLAAGTGKDMISGLHAMKHPKAAAPAAQGVPVIVFHGDADHVVHPGNGDAALLQFSGAQAGGLQRERQEGNAGGRRFTRSSWRDAQGRRVAEHWLVHGAGHAWAGGKPAGSHTDATGPDASKEMLAFFLEHP</sequence>
<dbReference type="SUPFAM" id="SSF53474">
    <property type="entry name" value="alpha/beta-Hydrolases"/>
    <property type="match status" value="1"/>
</dbReference>
<dbReference type="NCBIfam" id="TIGR01840">
    <property type="entry name" value="esterase_phb"/>
    <property type="match status" value="1"/>
</dbReference>
<evidence type="ECO:0000313" key="5">
    <source>
        <dbReference type="Proteomes" id="UP001163336"/>
    </source>
</evidence>
<dbReference type="InterPro" id="IPR050955">
    <property type="entry name" value="Plant_Biomass_Hydrol_Est"/>
</dbReference>
<dbReference type="EMBL" id="AP026966">
    <property type="protein sequence ID" value="BDT58595.1"/>
    <property type="molecule type" value="Genomic_DNA"/>
</dbReference>
<evidence type="ECO:0000256" key="1">
    <source>
        <dbReference type="ARBA" id="ARBA00022729"/>
    </source>
</evidence>
<evidence type="ECO:0000256" key="3">
    <source>
        <dbReference type="SAM" id="MobiDB-lite"/>
    </source>
</evidence>
<dbReference type="PANTHER" id="PTHR43037:SF1">
    <property type="entry name" value="BLL1128 PROTEIN"/>
    <property type="match status" value="1"/>
</dbReference>
<name>A0ABM8C5U7_9BURK</name>
<keyword evidence="2" id="KW-0378">Hydrolase</keyword>
<reference evidence="4" key="1">
    <citation type="submission" date="2022-11" db="EMBL/GenBank/DDBJ databases">
        <title>Isolation and characterization of PLA-degrading bacterium Massilia sp. from Antarctic soil.</title>
        <authorList>
            <person name="Sato K."/>
            <person name="Gomez-Fuentes C."/>
            <person name="Ahmad S.A."/>
            <person name="Zulkharnain A."/>
        </authorList>
    </citation>
    <scope>NUCLEOTIDE SEQUENCE</scope>
    <source>
        <strain evidence="4">N-3</strain>
    </source>
</reference>
<dbReference type="PANTHER" id="PTHR43037">
    <property type="entry name" value="UNNAMED PRODUCT-RELATED"/>
    <property type="match status" value="1"/>
</dbReference>
<evidence type="ECO:0000256" key="2">
    <source>
        <dbReference type="ARBA" id="ARBA00022801"/>
    </source>
</evidence>
<gene>
    <name evidence="4" type="ORF">MasN3_20890</name>
</gene>
<dbReference type="Pfam" id="PF10503">
    <property type="entry name" value="Esterase_PHB"/>
    <property type="match status" value="1"/>
</dbReference>
<dbReference type="Proteomes" id="UP001163336">
    <property type="component" value="Chromosome"/>
</dbReference>
<organism evidence="4 5">
    <name type="scientific">Massilia varians</name>
    <dbReference type="NCBI Taxonomy" id="457921"/>
    <lineage>
        <taxon>Bacteria</taxon>
        <taxon>Pseudomonadati</taxon>
        <taxon>Pseudomonadota</taxon>
        <taxon>Betaproteobacteria</taxon>
        <taxon>Burkholderiales</taxon>
        <taxon>Oxalobacteraceae</taxon>
        <taxon>Telluria group</taxon>
        <taxon>Massilia</taxon>
    </lineage>
</organism>
<keyword evidence="1" id="KW-0732">Signal</keyword>
<evidence type="ECO:0000313" key="4">
    <source>
        <dbReference type="EMBL" id="BDT58595.1"/>
    </source>
</evidence>